<keyword evidence="1" id="KW-0732">Signal</keyword>
<evidence type="ECO:0000313" key="3">
    <source>
        <dbReference type="Proteomes" id="UP000738126"/>
    </source>
</evidence>
<evidence type="ECO:0000256" key="1">
    <source>
        <dbReference type="SAM" id="SignalP"/>
    </source>
</evidence>
<dbReference type="Pfam" id="PF09982">
    <property type="entry name" value="LpxR"/>
    <property type="match status" value="1"/>
</dbReference>
<reference evidence="2 3" key="1">
    <citation type="journal article" date="2020" name="Microorganisms">
        <title>Osmotic Adaptation and Compatible Solute Biosynthesis of Phototrophic Bacteria as Revealed from Genome Analyses.</title>
        <authorList>
            <person name="Imhoff J.F."/>
            <person name="Rahn T."/>
            <person name="Kunzel S."/>
            <person name="Keller A."/>
            <person name="Neulinger S.C."/>
        </authorList>
    </citation>
    <scope>NUCLEOTIDE SEQUENCE [LARGE SCALE GENOMIC DNA]</scope>
    <source>
        <strain evidence="2 3">DSM 15116</strain>
    </source>
</reference>
<dbReference type="InterPro" id="IPR018707">
    <property type="entry name" value="LpxR"/>
</dbReference>
<organism evidence="2 3">
    <name type="scientific">Halorhodospira neutriphila</name>
    <dbReference type="NCBI Taxonomy" id="168379"/>
    <lineage>
        <taxon>Bacteria</taxon>
        <taxon>Pseudomonadati</taxon>
        <taxon>Pseudomonadota</taxon>
        <taxon>Gammaproteobacteria</taxon>
        <taxon>Chromatiales</taxon>
        <taxon>Ectothiorhodospiraceae</taxon>
        <taxon>Halorhodospira</taxon>
    </lineage>
</organism>
<dbReference type="Proteomes" id="UP000738126">
    <property type="component" value="Unassembled WGS sequence"/>
</dbReference>
<proteinExistence type="predicted"/>
<feature type="non-terminal residue" evidence="2">
    <location>
        <position position="1"/>
    </location>
</feature>
<dbReference type="Gene3D" id="2.40.128.140">
    <property type="entry name" value="Outer membrane protein"/>
    <property type="match status" value="1"/>
</dbReference>
<evidence type="ECO:0000313" key="2">
    <source>
        <dbReference type="EMBL" id="MBK1726955.1"/>
    </source>
</evidence>
<dbReference type="RefSeq" id="WP_200259240.1">
    <property type="nucleotide sequence ID" value="NZ_NRSH01000083.1"/>
</dbReference>
<comment type="caution">
    <text evidence="2">The sequence shown here is derived from an EMBL/GenBank/DDBJ whole genome shotgun (WGS) entry which is preliminary data.</text>
</comment>
<keyword evidence="3" id="KW-1185">Reference proteome</keyword>
<dbReference type="EMBL" id="NRSH01000083">
    <property type="protein sequence ID" value="MBK1726955.1"/>
    <property type="molecule type" value="Genomic_DNA"/>
</dbReference>
<feature type="chain" id="PRO_5046306458" description="Lipid A deacylase LpxR family protein" evidence="1">
    <location>
        <begin position="26"/>
        <end position="346"/>
    </location>
</feature>
<evidence type="ECO:0008006" key="4">
    <source>
        <dbReference type="Google" id="ProtNLM"/>
    </source>
</evidence>
<name>A0ABS1E8B7_9GAMM</name>
<protein>
    <recommendedName>
        <fullName evidence="4">Lipid A deacylase LpxR family protein</fullName>
    </recommendedName>
</protein>
<sequence length="346" mass="36279">PRPPGAAAVGAVLAGLLSAIPPLAAAPGGLGGGAPAADGGQEATFTALTLENDWLTAAGADRWYTGGIKLSWATEERPPPRWLQRAGALAPGLAVGAGALWGISLEQRTFTPADITDPALPPADRPYAGWLNLSLEIAERSPASLGRLRLGIGITGEPSLARQNQEATHDLLDSDEPVGWGTQLPAEPTFQVAYDRQWLLCRGLLAGPLAYRLSTAAGAALGTALTQAGAGASVALGQRLPRDFGPPRITAAPAGSLYFDSGARHGWYLSLGANARLVAHNLFLDGNVFRDSPAVDRRPGLAEGYVGLVYYTGRLRLSMTWVHRSEAFEGQREPQEFGTATLTWAH</sequence>
<gene>
    <name evidence="2" type="ORF">CKO13_07950</name>
</gene>
<accession>A0ABS1E8B7</accession>
<dbReference type="InterPro" id="IPR037107">
    <property type="entry name" value="Put_OMP_sf"/>
</dbReference>
<feature type="signal peptide" evidence="1">
    <location>
        <begin position="1"/>
        <end position="25"/>
    </location>
</feature>